<feature type="transmembrane region" description="Helical" evidence="3">
    <location>
        <begin position="146"/>
        <end position="167"/>
    </location>
</feature>
<evidence type="ECO:0000259" key="4">
    <source>
        <dbReference type="PROSITE" id="PS50977"/>
    </source>
</evidence>
<dbReference type="RefSeq" id="WP_003715394.1">
    <property type="nucleotide sequence ID" value="NZ_AZGE01000035.1"/>
</dbReference>
<dbReference type="GO" id="GO:0003677">
    <property type="term" value="F:DNA binding"/>
    <property type="evidence" value="ECO:0007669"/>
    <property type="project" value="UniProtKB-UniRule"/>
</dbReference>
<keyword evidence="3" id="KW-0812">Transmembrane</keyword>
<dbReference type="PROSITE" id="PS50977">
    <property type="entry name" value="HTH_TETR_2"/>
    <property type="match status" value="1"/>
</dbReference>
<dbReference type="EMBL" id="AZGE01000035">
    <property type="protein sequence ID" value="KRM14237.1"/>
    <property type="molecule type" value="Genomic_DNA"/>
</dbReference>
<evidence type="ECO:0000256" key="1">
    <source>
        <dbReference type="ARBA" id="ARBA00023125"/>
    </source>
</evidence>
<dbReference type="PATRIC" id="fig|1423779.3.peg.1363"/>
<dbReference type="InterPro" id="IPR009057">
    <property type="entry name" value="Homeodomain-like_sf"/>
</dbReference>
<gene>
    <name evidence="5" type="ORF">FC49_GL001324</name>
</gene>
<evidence type="ECO:0000256" key="2">
    <source>
        <dbReference type="PROSITE-ProRule" id="PRU00335"/>
    </source>
</evidence>
<feature type="domain" description="HTH tetR-type" evidence="4">
    <location>
        <begin position="10"/>
        <end position="70"/>
    </location>
</feature>
<feature type="DNA-binding region" description="H-T-H motif" evidence="2">
    <location>
        <begin position="33"/>
        <end position="52"/>
    </location>
</feature>
<organism evidence="5 6">
    <name type="scientific">Limosilactobacillus oris DSM 4864</name>
    <dbReference type="NCBI Taxonomy" id="1423779"/>
    <lineage>
        <taxon>Bacteria</taxon>
        <taxon>Bacillati</taxon>
        <taxon>Bacillota</taxon>
        <taxon>Bacilli</taxon>
        <taxon>Lactobacillales</taxon>
        <taxon>Lactobacillaceae</taxon>
        <taxon>Limosilactobacillus</taxon>
    </lineage>
</organism>
<dbReference type="InterPro" id="IPR050624">
    <property type="entry name" value="HTH-type_Tx_Regulator"/>
</dbReference>
<dbReference type="InterPro" id="IPR001647">
    <property type="entry name" value="HTH_TetR"/>
</dbReference>
<comment type="caution">
    <text evidence="5">The sequence shown here is derived from an EMBL/GenBank/DDBJ whole genome shotgun (WGS) entry which is preliminary data.</text>
</comment>
<accession>A0A0R1W9B5</accession>
<keyword evidence="1 2" id="KW-0238">DNA-binding</keyword>
<proteinExistence type="predicted"/>
<name>A0A0R1W9B5_9LACO</name>
<keyword evidence="3" id="KW-0472">Membrane</keyword>
<keyword evidence="3" id="KW-1133">Transmembrane helix</keyword>
<dbReference type="Gene3D" id="1.10.357.10">
    <property type="entry name" value="Tetracycline Repressor, domain 2"/>
    <property type="match status" value="1"/>
</dbReference>
<dbReference type="PANTHER" id="PTHR43479">
    <property type="entry name" value="ACREF/ENVCD OPERON REPRESSOR-RELATED"/>
    <property type="match status" value="1"/>
</dbReference>
<sequence length="201" mass="22916">MTVQEDMRVRRTKQNIINAFVALTKEKSIDAITVQEIAARAMVNRATFYAHYHDKDDLYEQIFNEAIGLFTPLRNPLLFLNRQIMFTKLEATLATVLRNCAANRDLLLLIIDGTPARKLEQQLTPILTANISGVLKQFGIDKKSPIPIDLVITYILSIFISVLSWWLHDSHTNKMSADQLAHMLVELALYGHMHVLGLEMK</sequence>
<dbReference type="PANTHER" id="PTHR43479:SF7">
    <property type="entry name" value="TETR-FAMILY TRANSCRIPTIONAL REGULATOR"/>
    <property type="match status" value="1"/>
</dbReference>
<dbReference type="Proteomes" id="UP000050973">
    <property type="component" value="Unassembled WGS sequence"/>
</dbReference>
<protein>
    <submittedName>
        <fullName evidence="5">Transcriptional regulator, tetr family</fullName>
    </submittedName>
</protein>
<reference evidence="5 6" key="1">
    <citation type="journal article" date="2015" name="Genome Announc.">
        <title>Expanding the biotechnology potential of lactobacilli through comparative genomics of 213 strains and associated genera.</title>
        <authorList>
            <person name="Sun Z."/>
            <person name="Harris H.M."/>
            <person name="McCann A."/>
            <person name="Guo C."/>
            <person name="Argimon S."/>
            <person name="Zhang W."/>
            <person name="Yang X."/>
            <person name="Jeffery I.B."/>
            <person name="Cooney J.C."/>
            <person name="Kagawa T.F."/>
            <person name="Liu W."/>
            <person name="Song Y."/>
            <person name="Salvetti E."/>
            <person name="Wrobel A."/>
            <person name="Rasinkangas P."/>
            <person name="Parkhill J."/>
            <person name="Rea M.C."/>
            <person name="O'Sullivan O."/>
            <person name="Ritari J."/>
            <person name="Douillard F.P."/>
            <person name="Paul Ross R."/>
            <person name="Yang R."/>
            <person name="Briner A.E."/>
            <person name="Felis G.E."/>
            <person name="de Vos W.M."/>
            <person name="Barrangou R."/>
            <person name="Klaenhammer T.R."/>
            <person name="Caufield P.W."/>
            <person name="Cui Y."/>
            <person name="Zhang H."/>
            <person name="O'Toole P.W."/>
        </authorList>
    </citation>
    <scope>NUCLEOTIDE SEQUENCE [LARGE SCALE GENOMIC DNA]</scope>
    <source>
        <strain evidence="5 6">DSM 4864</strain>
    </source>
</reference>
<dbReference type="AlphaFoldDB" id="A0A0R1W9B5"/>
<evidence type="ECO:0000256" key="3">
    <source>
        <dbReference type="SAM" id="Phobius"/>
    </source>
</evidence>
<dbReference type="SUPFAM" id="SSF46689">
    <property type="entry name" value="Homeodomain-like"/>
    <property type="match status" value="1"/>
</dbReference>
<evidence type="ECO:0000313" key="5">
    <source>
        <dbReference type="EMBL" id="KRM14237.1"/>
    </source>
</evidence>
<evidence type="ECO:0000313" key="6">
    <source>
        <dbReference type="Proteomes" id="UP000050973"/>
    </source>
</evidence>
<dbReference type="Pfam" id="PF00440">
    <property type="entry name" value="TetR_N"/>
    <property type="match status" value="1"/>
</dbReference>